<keyword evidence="3" id="KW-1185">Reference proteome</keyword>
<dbReference type="RefSeq" id="WP_379878448.1">
    <property type="nucleotide sequence ID" value="NZ_JBHPON010000001.1"/>
</dbReference>
<reference evidence="2 3" key="1">
    <citation type="submission" date="2024-09" db="EMBL/GenBank/DDBJ databases">
        <authorList>
            <person name="Zhang Z.-H."/>
        </authorList>
    </citation>
    <scope>NUCLEOTIDE SEQUENCE [LARGE SCALE GENOMIC DNA]</scope>
    <source>
        <strain evidence="2 3">HHTR114</strain>
    </source>
</reference>
<dbReference type="Proteomes" id="UP001596116">
    <property type="component" value="Unassembled WGS sequence"/>
</dbReference>
<organism evidence="2 3">
    <name type="scientific">Hyphococcus aureus</name>
    <dbReference type="NCBI Taxonomy" id="2666033"/>
    <lineage>
        <taxon>Bacteria</taxon>
        <taxon>Pseudomonadati</taxon>
        <taxon>Pseudomonadota</taxon>
        <taxon>Alphaproteobacteria</taxon>
        <taxon>Parvularculales</taxon>
        <taxon>Parvularculaceae</taxon>
        <taxon>Hyphococcus</taxon>
    </lineage>
</organism>
<sequence length="70" mass="7740">MNVKALYQAPLALFSGLLKRESTHAKQSEAYSDASAEDKKIPARDRVFVMIILGLLSWAFVAAIIVTFLN</sequence>
<keyword evidence="1" id="KW-0812">Transmembrane</keyword>
<protein>
    <recommendedName>
        <fullName evidence="4">DUF2970 domain-containing protein</fullName>
    </recommendedName>
</protein>
<feature type="transmembrane region" description="Helical" evidence="1">
    <location>
        <begin position="47"/>
        <end position="69"/>
    </location>
</feature>
<evidence type="ECO:0000313" key="3">
    <source>
        <dbReference type="Proteomes" id="UP001596116"/>
    </source>
</evidence>
<evidence type="ECO:0000256" key="1">
    <source>
        <dbReference type="SAM" id="Phobius"/>
    </source>
</evidence>
<comment type="caution">
    <text evidence="2">The sequence shown here is derived from an EMBL/GenBank/DDBJ whole genome shotgun (WGS) entry which is preliminary data.</text>
</comment>
<accession>A0ABW1KZM2</accession>
<dbReference type="EMBL" id="JBHPON010000001">
    <property type="protein sequence ID" value="MFC6035883.1"/>
    <property type="molecule type" value="Genomic_DNA"/>
</dbReference>
<evidence type="ECO:0008006" key="4">
    <source>
        <dbReference type="Google" id="ProtNLM"/>
    </source>
</evidence>
<name>A0ABW1KZM2_9PROT</name>
<keyword evidence="1" id="KW-1133">Transmembrane helix</keyword>
<proteinExistence type="predicted"/>
<evidence type="ECO:0000313" key="2">
    <source>
        <dbReference type="EMBL" id="MFC6035883.1"/>
    </source>
</evidence>
<keyword evidence="1" id="KW-0472">Membrane</keyword>
<gene>
    <name evidence="2" type="ORF">ACFMB1_10030</name>
</gene>